<comment type="caution">
    <text evidence="2">The sequence shown here is derived from an EMBL/GenBank/DDBJ whole genome shotgun (WGS) entry which is preliminary data.</text>
</comment>
<dbReference type="PANTHER" id="PTHR47599:SF3">
    <property type="entry name" value="CELL-TO-CELL MOVEMENT PROTEIN"/>
    <property type="match status" value="1"/>
</dbReference>
<keyword evidence="3" id="KW-1185">Reference proteome</keyword>
<accession>A0A9R1XXP9</accession>
<sequence>MDSLHVGESSERKDSNLIRNMSLKIDSLRKIVKIKTLDDNTEKKEYVFSTSGKAGIQTNVNHCKTSFKDFKNKPLPWCSKDISIDISKNKKPFNQFKSDLASLKNDFENLSETIEKENRLTIN</sequence>
<evidence type="ECO:0000256" key="1">
    <source>
        <dbReference type="SAM" id="Coils"/>
    </source>
</evidence>
<feature type="coiled-coil region" evidence="1">
    <location>
        <begin position="93"/>
        <end position="120"/>
    </location>
</feature>
<dbReference type="Proteomes" id="UP000235145">
    <property type="component" value="Unassembled WGS sequence"/>
</dbReference>
<evidence type="ECO:0000313" key="2">
    <source>
        <dbReference type="EMBL" id="KAJ0225152.1"/>
    </source>
</evidence>
<evidence type="ECO:0000313" key="3">
    <source>
        <dbReference type="Proteomes" id="UP000235145"/>
    </source>
</evidence>
<name>A0A9R1XXP9_LACSA</name>
<dbReference type="Pfam" id="PF03233">
    <property type="entry name" value="Cauli_AT"/>
    <property type="match status" value="1"/>
</dbReference>
<reference evidence="2 3" key="1">
    <citation type="journal article" date="2017" name="Nat. Commun.">
        <title>Genome assembly with in vitro proximity ligation data and whole-genome triplication in lettuce.</title>
        <authorList>
            <person name="Reyes-Chin-Wo S."/>
            <person name="Wang Z."/>
            <person name="Yang X."/>
            <person name="Kozik A."/>
            <person name="Arikit S."/>
            <person name="Song C."/>
            <person name="Xia L."/>
            <person name="Froenicke L."/>
            <person name="Lavelle D.O."/>
            <person name="Truco M.J."/>
            <person name="Xia R."/>
            <person name="Zhu S."/>
            <person name="Xu C."/>
            <person name="Xu H."/>
            <person name="Xu X."/>
            <person name="Cox K."/>
            <person name="Korf I."/>
            <person name="Meyers B.C."/>
            <person name="Michelmore R.W."/>
        </authorList>
    </citation>
    <scope>NUCLEOTIDE SEQUENCE [LARGE SCALE GENOMIC DNA]</scope>
    <source>
        <strain evidence="3">cv. Salinas</strain>
        <tissue evidence="2">Seedlings</tissue>
    </source>
</reference>
<proteinExistence type="predicted"/>
<organism evidence="2 3">
    <name type="scientific">Lactuca sativa</name>
    <name type="common">Garden lettuce</name>
    <dbReference type="NCBI Taxonomy" id="4236"/>
    <lineage>
        <taxon>Eukaryota</taxon>
        <taxon>Viridiplantae</taxon>
        <taxon>Streptophyta</taxon>
        <taxon>Embryophyta</taxon>
        <taxon>Tracheophyta</taxon>
        <taxon>Spermatophyta</taxon>
        <taxon>Magnoliopsida</taxon>
        <taxon>eudicotyledons</taxon>
        <taxon>Gunneridae</taxon>
        <taxon>Pentapetalae</taxon>
        <taxon>asterids</taxon>
        <taxon>campanulids</taxon>
        <taxon>Asterales</taxon>
        <taxon>Asteraceae</taxon>
        <taxon>Cichorioideae</taxon>
        <taxon>Cichorieae</taxon>
        <taxon>Lactucinae</taxon>
        <taxon>Lactuca</taxon>
    </lineage>
</organism>
<dbReference type="EMBL" id="NBSK02000001">
    <property type="protein sequence ID" value="KAJ0225152.1"/>
    <property type="molecule type" value="Genomic_DNA"/>
</dbReference>
<dbReference type="AlphaFoldDB" id="A0A9R1XXP9"/>
<keyword evidence="1" id="KW-0175">Coiled coil</keyword>
<dbReference type="InterPro" id="IPR051596">
    <property type="entry name" value="Caulimoviridae_Movement"/>
</dbReference>
<gene>
    <name evidence="2" type="ORF">LSAT_V11C100001580</name>
</gene>
<dbReference type="InterPro" id="IPR004917">
    <property type="entry name" value="Caulimo_AT"/>
</dbReference>
<protein>
    <submittedName>
        <fullName evidence="2">Uncharacterized protein</fullName>
    </submittedName>
</protein>
<dbReference type="PANTHER" id="PTHR47599">
    <property type="entry name" value="CELL-TO-CELL MOVEMENT PROTEIN"/>
    <property type="match status" value="1"/>
</dbReference>